<dbReference type="AlphaFoldDB" id="A0AAN8ESK2"/>
<organism evidence="10 11">
    <name type="scientific">Knufia fluminis</name>
    <dbReference type="NCBI Taxonomy" id="191047"/>
    <lineage>
        <taxon>Eukaryota</taxon>
        <taxon>Fungi</taxon>
        <taxon>Dikarya</taxon>
        <taxon>Ascomycota</taxon>
        <taxon>Pezizomycotina</taxon>
        <taxon>Eurotiomycetes</taxon>
        <taxon>Chaetothyriomycetidae</taxon>
        <taxon>Chaetothyriales</taxon>
        <taxon>Trichomeriaceae</taxon>
        <taxon>Knufia</taxon>
    </lineage>
</organism>
<evidence type="ECO:0000313" key="11">
    <source>
        <dbReference type="Proteomes" id="UP001316803"/>
    </source>
</evidence>
<dbReference type="GO" id="GO:0006465">
    <property type="term" value="P:signal peptide processing"/>
    <property type="evidence" value="ECO:0007669"/>
    <property type="project" value="InterPro"/>
</dbReference>
<keyword evidence="4 8" id="KW-0496">Mitochondrion</keyword>
<dbReference type="GO" id="GO:0006627">
    <property type="term" value="P:protein processing involved in protein targeting to mitochondrion"/>
    <property type="evidence" value="ECO:0007669"/>
    <property type="project" value="TreeGrafter"/>
</dbReference>
<evidence type="ECO:0000256" key="3">
    <source>
        <dbReference type="ARBA" id="ARBA00022801"/>
    </source>
</evidence>
<dbReference type="GO" id="GO:0004252">
    <property type="term" value="F:serine-type endopeptidase activity"/>
    <property type="evidence" value="ECO:0007669"/>
    <property type="project" value="InterPro"/>
</dbReference>
<accession>A0AAN8ESK2</accession>
<dbReference type="Proteomes" id="UP001316803">
    <property type="component" value="Unassembled WGS sequence"/>
</dbReference>
<evidence type="ECO:0000256" key="8">
    <source>
        <dbReference type="RuleBase" id="RU362041"/>
    </source>
</evidence>
<protein>
    <recommendedName>
        <fullName evidence="8">Mitochondrial inner membrane protease subunit</fullName>
        <ecNumber evidence="8">3.4.21.-</ecNumber>
    </recommendedName>
</protein>
<dbReference type="EC" id="3.4.21.-" evidence="8"/>
<dbReference type="PRINTS" id="PR00727">
    <property type="entry name" value="LEADERPTASE"/>
</dbReference>
<dbReference type="SUPFAM" id="SSF51306">
    <property type="entry name" value="LexA/Signal peptidase"/>
    <property type="match status" value="1"/>
</dbReference>
<evidence type="ECO:0000256" key="2">
    <source>
        <dbReference type="ARBA" id="ARBA00022792"/>
    </source>
</evidence>
<dbReference type="Pfam" id="PF10502">
    <property type="entry name" value="Peptidase_S26"/>
    <property type="match status" value="1"/>
</dbReference>
<evidence type="ECO:0000256" key="6">
    <source>
        <dbReference type="ARBA" id="ARBA00038445"/>
    </source>
</evidence>
<feature type="domain" description="Peptidase S26" evidence="9">
    <location>
        <begin position="31"/>
        <end position="206"/>
    </location>
</feature>
<keyword evidence="2 8" id="KW-0999">Mitochondrion inner membrane</keyword>
<feature type="active site" evidence="7">
    <location>
        <position position="105"/>
    </location>
</feature>
<dbReference type="PANTHER" id="PTHR12383:SF16">
    <property type="entry name" value="MITOCHONDRIAL INNER MEMBRANE PROTEASE SUBUNIT 1"/>
    <property type="match status" value="1"/>
</dbReference>
<evidence type="ECO:0000256" key="7">
    <source>
        <dbReference type="PIRSR" id="PIRSR600223-1"/>
    </source>
</evidence>
<dbReference type="EMBL" id="JAKLMC020000021">
    <property type="protein sequence ID" value="KAK5951268.1"/>
    <property type="molecule type" value="Genomic_DNA"/>
</dbReference>
<comment type="subcellular location">
    <subcellularLocation>
        <location evidence="1 8">Mitochondrion inner membrane</location>
    </subcellularLocation>
</comment>
<evidence type="ECO:0000313" key="10">
    <source>
        <dbReference type="EMBL" id="KAK5951268.1"/>
    </source>
</evidence>
<dbReference type="CDD" id="cd06530">
    <property type="entry name" value="S26_SPase_I"/>
    <property type="match status" value="1"/>
</dbReference>
<reference evidence="10 11" key="1">
    <citation type="submission" date="2022-12" db="EMBL/GenBank/DDBJ databases">
        <title>Genomic features and morphological characterization of a novel Knufia sp. strain isolated from spacecraft assembly facility.</title>
        <authorList>
            <person name="Teixeira M."/>
            <person name="Chander A.M."/>
            <person name="Stajich J.E."/>
            <person name="Venkateswaran K."/>
        </authorList>
    </citation>
    <scope>NUCLEOTIDE SEQUENCE [LARGE SCALE GENOMIC DNA]</scope>
    <source>
        <strain evidence="10 11">FJI-L2-BK-P2</strain>
    </source>
</reference>
<keyword evidence="5" id="KW-0472">Membrane</keyword>
<keyword evidence="8" id="KW-0645">Protease</keyword>
<keyword evidence="3 8" id="KW-0378">Hydrolase</keyword>
<gene>
    <name evidence="10" type="primary">IMP1</name>
    <name evidence="10" type="ORF">OHC33_007686</name>
</gene>
<evidence type="ECO:0000256" key="5">
    <source>
        <dbReference type="ARBA" id="ARBA00023136"/>
    </source>
</evidence>
<dbReference type="InterPro" id="IPR052064">
    <property type="entry name" value="Mito_IMP1_subunit"/>
</dbReference>
<dbReference type="InterPro" id="IPR036286">
    <property type="entry name" value="LexA/Signal_pep-like_sf"/>
</dbReference>
<keyword evidence="11" id="KW-1185">Reference proteome</keyword>
<name>A0AAN8ESK2_9EURO</name>
<evidence type="ECO:0000259" key="9">
    <source>
        <dbReference type="Pfam" id="PF10502"/>
    </source>
</evidence>
<evidence type="ECO:0000256" key="1">
    <source>
        <dbReference type="ARBA" id="ARBA00004273"/>
    </source>
</evidence>
<sequence length="246" mass="27633">MSLPTRLATKTLPPPRPRLSQRIGTQIHDSRRYIASFAALLSTFYLLNTYIYDWSDSSGPSMYPTIPDKANLLFVNKTYRLGRGIKVGDCVQISNPMFPRQYSGKRVVGMPGDYVLRSKYPSATPGGVPLGGITDWRGRVEAERVGEEVGVNKQDQNQAGEDEEWDEPQMIQVPEGHVWLEGDNLSWSRDSRFFGPVPMALLKGRSSGFKEGLLSWTSLNPGRGLRKVEDWEVDAVLGQKETSKRR</sequence>
<comment type="similarity">
    <text evidence="6">Belongs to the peptidase S26 family. IMP1 subfamily.</text>
</comment>
<dbReference type="Gene3D" id="2.10.109.10">
    <property type="entry name" value="Umud Fragment, subunit A"/>
    <property type="match status" value="1"/>
</dbReference>
<comment type="caution">
    <text evidence="10">The sequence shown here is derived from an EMBL/GenBank/DDBJ whole genome shotgun (WGS) entry which is preliminary data.</text>
</comment>
<dbReference type="InterPro" id="IPR019533">
    <property type="entry name" value="Peptidase_S26"/>
</dbReference>
<feature type="active site" evidence="7">
    <location>
        <position position="61"/>
    </location>
</feature>
<proteinExistence type="inferred from homology"/>
<dbReference type="PANTHER" id="PTHR12383">
    <property type="entry name" value="PROTEASE FAMILY S26 MITOCHONDRIAL INNER MEMBRANE PROTEASE-RELATED"/>
    <property type="match status" value="1"/>
</dbReference>
<dbReference type="InterPro" id="IPR000223">
    <property type="entry name" value="Pept_S26A_signal_pept_1"/>
</dbReference>
<evidence type="ECO:0000256" key="4">
    <source>
        <dbReference type="ARBA" id="ARBA00023128"/>
    </source>
</evidence>
<dbReference type="NCBIfam" id="TIGR02227">
    <property type="entry name" value="sigpep_I_bact"/>
    <property type="match status" value="1"/>
</dbReference>
<dbReference type="GO" id="GO:0042720">
    <property type="term" value="C:mitochondrial inner membrane peptidase complex"/>
    <property type="evidence" value="ECO:0007669"/>
    <property type="project" value="TreeGrafter"/>
</dbReference>